<dbReference type="Proteomes" id="UP000565724">
    <property type="component" value="Unassembled WGS sequence"/>
</dbReference>
<keyword evidence="1" id="KW-0560">Oxidoreductase</keyword>
<organism evidence="1 2">
    <name type="scientific">Cellulomonas humilata</name>
    <dbReference type="NCBI Taxonomy" id="144055"/>
    <lineage>
        <taxon>Bacteria</taxon>
        <taxon>Bacillati</taxon>
        <taxon>Actinomycetota</taxon>
        <taxon>Actinomycetes</taxon>
        <taxon>Micrococcales</taxon>
        <taxon>Cellulomonadaceae</taxon>
        <taxon>Cellulomonas</taxon>
    </lineage>
</organism>
<reference evidence="1 2" key="1">
    <citation type="submission" date="2020-05" db="EMBL/GenBank/DDBJ databases">
        <title>Genome Sequencing of Type Strains.</title>
        <authorList>
            <person name="Lemaire J.F."/>
            <person name="Inderbitzin P."/>
            <person name="Gregorio O.A."/>
            <person name="Collins S.B."/>
            <person name="Wespe N."/>
            <person name="Knight-Connoni V."/>
        </authorList>
    </citation>
    <scope>NUCLEOTIDE SEQUENCE [LARGE SCALE GENOMIC DNA]</scope>
    <source>
        <strain evidence="1 2">ATCC 25174</strain>
    </source>
</reference>
<evidence type="ECO:0000313" key="1">
    <source>
        <dbReference type="EMBL" id="NUU19396.1"/>
    </source>
</evidence>
<accession>A0A7Y6A451</accession>
<dbReference type="PANTHER" id="PTHR32332:SF33">
    <property type="entry name" value="NITRONATE MONOOXYGENASE DOMAIN-CONTAINING PROTEIN"/>
    <property type="match status" value="1"/>
</dbReference>
<keyword evidence="2" id="KW-1185">Reference proteome</keyword>
<dbReference type="Gene3D" id="3.20.20.70">
    <property type="entry name" value="Aldolase class I"/>
    <property type="match status" value="1"/>
</dbReference>
<evidence type="ECO:0000313" key="2">
    <source>
        <dbReference type="Proteomes" id="UP000565724"/>
    </source>
</evidence>
<keyword evidence="1" id="KW-0503">Monooxygenase</keyword>
<proteinExistence type="predicted"/>
<dbReference type="InterPro" id="IPR013785">
    <property type="entry name" value="Aldolase_TIM"/>
</dbReference>
<sequence length="484" mass="50719">MPTPPPLTSLRRALPTIIQGGMGVAVSSWRLASAVARRGQLGVVSGTALDLVLARRLEDGDLDGSARRAMAAFPVPAIVERVLKRHLRPGGRAVGVAYTPVPRLSLRPGRAVQELTVLASFVEVWLAKEGHDGPVGINCLEKVQMAMPAAVYGAMLAGVDAVLVGAGIPRHLPHLLDELAANRPTQLPVDVAGDPGGDHVVAIDPPDLLGPDLPALDRPFFLAIVSSEVLAAYLTRDPAIRPDGFVIEGPRAGGHNAPPRGRPVRDERGQPVFGDRDQADVGKVAAVGLPFWLAGSLGTPEAVREALAAGATGVQVGTAFALSSDSGLTDELRERLLALLRTGDLEVLTDGDASPTGFPFKVAQLTGTLSDPAIRSARPRLCDLGYLRSPYLKGDGKVGFRCPAEPVAMYVKKGGSEEDTEGRACLCNALSADVGLGQTRPDGREEEALVTLGTDLDGAGRLADLHPDGWSADQVLDWLLEPAL</sequence>
<dbReference type="Pfam" id="PF03060">
    <property type="entry name" value="NMO"/>
    <property type="match status" value="1"/>
</dbReference>
<dbReference type="AlphaFoldDB" id="A0A7Y6A451"/>
<protein>
    <submittedName>
        <fullName evidence="1">Nitronate monooxygenase</fullName>
    </submittedName>
</protein>
<dbReference type="EMBL" id="JABMCI010000070">
    <property type="protein sequence ID" value="NUU19396.1"/>
    <property type="molecule type" value="Genomic_DNA"/>
</dbReference>
<dbReference type="GO" id="GO:0004497">
    <property type="term" value="F:monooxygenase activity"/>
    <property type="evidence" value="ECO:0007669"/>
    <property type="project" value="UniProtKB-KW"/>
</dbReference>
<dbReference type="SUPFAM" id="SSF51412">
    <property type="entry name" value="Inosine monophosphate dehydrogenase (IMPDH)"/>
    <property type="match status" value="1"/>
</dbReference>
<comment type="caution">
    <text evidence="1">The sequence shown here is derived from an EMBL/GenBank/DDBJ whole genome shotgun (WGS) entry which is preliminary data.</text>
</comment>
<gene>
    <name evidence="1" type="ORF">HP550_19280</name>
</gene>
<name>A0A7Y6A451_9CELL</name>
<dbReference type="PANTHER" id="PTHR32332">
    <property type="entry name" value="2-NITROPROPANE DIOXYGENASE"/>
    <property type="match status" value="1"/>
</dbReference>
<dbReference type="RefSeq" id="WP_175349279.1">
    <property type="nucleotide sequence ID" value="NZ_JABMCI010000070.1"/>
</dbReference>